<proteinExistence type="predicted"/>
<evidence type="ECO:0008006" key="3">
    <source>
        <dbReference type="Google" id="ProtNLM"/>
    </source>
</evidence>
<dbReference type="RefSeq" id="WP_257743318.1">
    <property type="nucleotide sequence ID" value="NZ_CP096115.1"/>
</dbReference>
<dbReference type="KEGG" id="mend:L6E24_03385"/>
<reference evidence="1" key="1">
    <citation type="submission" date="2022-04" db="EMBL/GenBank/DDBJ databases">
        <title>Complete genome of Methanoplanus endosymbiosus DSM 3599.</title>
        <authorList>
            <person name="Chen S.-C."/>
            <person name="You Y.-T."/>
            <person name="Zhou Y.-Z."/>
            <person name="Lai M.-C."/>
        </authorList>
    </citation>
    <scope>NUCLEOTIDE SEQUENCE</scope>
    <source>
        <strain evidence="1">DSM 3599</strain>
    </source>
</reference>
<evidence type="ECO:0000313" key="2">
    <source>
        <dbReference type="Proteomes" id="UP001060368"/>
    </source>
</evidence>
<gene>
    <name evidence="1" type="ORF">L6E24_03385</name>
</gene>
<protein>
    <recommendedName>
        <fullName evidence="3">Transglutaminase-like domain-containing protein</fullName>
    </recommendedName>
</protein>
<organism evidence="1 2">
    <name type="scientific">Methanoplanus endosymbiosus</name>
    <dbReference type="NCBI Taxonomy" id="33865"/>
    <lineage>
        <taxon>Archaea</taxon>
        <taxon>Methanobacteriati</taxon>
        <taxon>Methanobacteriota</taxon>
        <taxon>Stenosarchaea group</taxon>
        <taxon>Methanomicrobia</taxon>
        <taxon>Methanomicrobiales</taxon>
        <taxon>Methanomicrobiaceae</taxon>
        <taxon>Methanoplanus</taxon>
    </lineage>
</organism>
<keyword evidence="2" id="KW-1185">Reference proteome</keyword>
<accession>A0A9E7TJ24</accession>
<dbReference type="EMBL" id="CP096115">
    <property type="protein sequence ID" value="UUX93178.1"/>
    <property type="molecule type" value="Genomic_DNA"/>
</dbReference>
<dbReference type="Proteomes" id="UP001060368">
    <property type="component" value="Chromosome"/>
</dbReference>
<dbReference type="AlphaFoldDB" id="A0A9E7TJ24"/>
<dbReference type="GeneID" id="74306706"/>
<sequence length="241" mass="26162">MLIISVAVALLLIFSSAAGISLRDNVYPSITPEGDDTPVNITNSFIFRGITRQVTVPVENDILTGAVNARKEAQIFKKSEITDTLKKYYAAFIFDPAQDGMYSEISSALREIKAAENLSDSEYVDLMSAFVQSVPYRGNATDTGAGFPAETLAYGGDCDSKSSLLIGMLAREGYNVSMLMFPKVRHTAVGVAFTGDLEYMNSGYIYIETTTISPAGFTPDIVKDAERFLVIPYGNGDKSYS</sequence>
<evidence type="ECO:0000313" key="1">
    <source>
        <dbReference type="EMBL" id="UUX93178.1"/>
    </source>
</evidence>
<name>A0A9E7TJ24_9EURY</name>